<name>A0A558JDC0_9GAMM</name>
<protein>
    <submittedName>
        <fullName evidence="1">WbqC family protein</fullName>
    </submittedName>
</protein>
<dbReference type="EMBL" id="VNFE01000001">
    <property type="protein sequence ID" value="TVU91620.1"/>
    <property type="molecule type" value="Genomic_DNA"/>
</dbReference>
<evidence type="ECO:0000313" key="2">
    <source>
        <dbReference type="Proteomes" id="UP000317288"/>
    </source>
</evidence>
<comment type="caution">
    <text evidence="1">The sequence shown here is derived from an EMBL/GenBank/DDBJ whole genome shotgun (WGS) entry which is preliminary data.</text>
</comment>
<dbReference type="Proteomes" id="UP000317288">
    <property type="component" value="Unassembled WGS sequence"/>
</dbReference>
<evidence type="ECO:0000313" key="1">
    <source>
        <dbReference type="EMBL" id="TVU91620.1"/>
    </source>
</evidence>
<dbReference type="RefSeq" id="WP_144808920.1">
    <property type="nucleotide sequence ID" value="NZ_VNFE01000001.1"/>
</dbReference>
<dbReference type="Pfam" id="PF08889">
    <property type="entry name" value="WbqC"/>
    <property type="match status" value="1"/>
</dbReference>
<proteinExistence type="predicted"/>
<reference evidence="1 2" key="1">
    <citation type="submission" date="2019-07" db="EMBL/GenBank/DDBJ databases">
        <title>Diversity of Bacteria from Kongsfjorden, Arctic.</title>
        <authorList>
            <person name="Yu Y."/>
        </authorList>
    </citation>
    <scope>NUCLEOTIDE SEQUENCE [LARGE SCALE GENOMIC DNA]</scope>
    <source>
        <strain evidence="1 2">SM1922</strain>
    </source>
</reference>
<dbReference type="AlphaFoldDB" id="A0A558JDC0"/>
<accession>A0A558JDC0</accession>
<organism evidence="1 2">
    <name type="scientific">Vreelandella titanicae</name>
    <dbReference type="NCBI Taxonomy" id="664683"/>
    <lineage>
        <taxon>Bacteria</taxon>
        <taxon>Pseudomonadati</taxon>
        <taxon>Pseudomonadota</taxon>
        <taxon>Gammaproteobacteria</taxon>
        <taxon>Oceanospirillales</taxon>
        <taxon>Halomonadaceae</taxon>
        <taxon>Vreelandella</taxon>
    </lineage>
</organism>
<sequence length="229" mass="26084">MKLAVMQPYLFPYIGYFQLIYAADLFLIYDDVAYIKQGYINRNSIMSANGATRFTIPVPGASSNKLISELAFSSDVTKVLKTIEQSYSKASYFEDVFPMIRGALELEERSIATVCQKSFEDIFSYLGIDKQFKKTSHLEYDRSTSARDRLIALCHQFSANCYINAPGGRKLYVKQNFAEKGIDLKFVDLLPLEYSQGAEEFVPNLSIIDMLMNCSPDLVIEHMERYELG</sequence>
<gene>
    <name evidence="1" type="ORF">FQP89_00360</name>
</gene>
<dbReference type="InterPro" id="IPR014985">
    <property type="entry name" value="WbqC"/>
</dbReference>